<dbReference type="EMBL" id="JAPKNB010000001">
    <property type="protein sequence ID" value="MCX5563769.1"/>
    <property type="molecule type" value="Genomic_DNA"/>
</dbReference>
<evidence type="ECO:0000313" key="10">
    <source>
        <dbReference type="Proteomes" id="UP001208074"/>
    </source>
</evidence>
<dbReference type="Pfam" id="PF02586">
    <property type="entry name" value="SRAP"/>
    <property type="match status" value="1"/>
</dbReference>
<reference evidence="9" key="1">
    <citation type="submission" date="2022-11" db="EMBL/GenBank/DDBJ databases">
        <title>Biodiversity and phylogenetic relationships of bacteria.</title>
        <authorList>
            <person name="Machado R.A.R."/>
            <person name="Bhat A."/>
            <person name="Loulou A."/>
            <person name="Kallel S."/>
        </authorList>
    </citation>
    <scope>NUCLEOTIDE SEQUENCE</scope>
    <source>
        <strain evidence="9">DSM 16503</strain>
    </source>
</reference>
<evidence type="ECO:0000256" key="4">
    <source>
        <dbReference type="ARBA" id="ARBA00022801"/>
    </source>
</evidence>
<dbReference type="GO" id="GO:0006508">
    <property type="term" value="P:proteolysis"/>
    <property type="evidence" value="ECO:0007669"/>
    <property type="project" value="UniProtKB-KW"/>
</dbReference>
<evidence type="ECO:0000256" key="6">
    <source>
        <dbReference type="ARBA" id="ARBA00023125"/>
    </source>
</evidence>
<dbReference type="Proteomes" id="UP001208074">
    <property type="component" value="Unassembled WGS sequence"/>
</dbReference>
<evidence type="ECO:0000313" key="9">
    <source>
        <dbReference type="EMBL" id="MCX5563769.1"/>
    </source>
</evidence>
<dbReference type="InterPro" id="IPR003738">
    <property type="entry name" value="SRAP"/>
</dbReference>
<dbReference type="Gene3D" id="3.90.1680.10">
    <property type="entry name" value="SOS response associated peptidase-like"/>
    <property type="match status" value="1"/>
</dbReference>
<dbReference type="PANTHER" id="PTHR13604">
    <property type="entry name" value="DC12-RELATED"/>
    <property type="match status" value="1"/>
</dbReference>
<gene>
    <name evidence="9" type="ORF">OSH02_00150</name>
</gene>
<accession>A0AAW5VUT6</accession>
<protein>
    <recommendedName>
        <fullName evidence="8">Abasic site processing protein</fullName>
        <ecNumber evidence="8">3.4.-.-</ecNumber>
    </recommendedName>
</protein>
<keyword evidence="7" id="KW-0456">Lyase</keyword>
<evidence type="ECO:0000256" key="8">
    <source>
        <dbReference type="RuleBase" id="RU364100"/>
    </source>
</evidence>
<organism evidence="9 10">
    <name type="scientific">Alcaligenes phenolicus</name>
    <dbReference type="NCBI Taxonomy" id="232846"/>
    <lineage>
        <taxon>Bacteria</taxon>
        <taxon>Pseudomonadati</taxon>
        <taxon>Pseudomonadota</taxon>
        <taxon>Betaproteobacteria</taxon>
        <taxon>Burkholderiales</taxon>
        <taxon>Alcaligenaceae</taxon>
        <taxon>Alcaligenes</taxon>
    </lineage>
</organism>
<evidence type="ECO:0000256" key="7">
    <source>
        <dbReference type="ARBA" id="ARBA00023239"/>
    </source>
</evidence>
<evidence type="ECO:0000256" key="1">
    <source>
        <dbReference type="ARBA" id="ARBA00008136"/>
    </source>
</evidence>
<dbReference type="GO" id="GO:0008233">
    <property type="term" value="F:peptidase activity"/>
    <property type="evidence" value="ECO:0007669"/>
    <property type="project" value="UniProtKB-KW"/>
</dbReference>
<keyword evidence="6" id="KW-0238">DNA-binding</keyword>
<dbReference type="AlphaFoldDB" id="A0AAW5VUT6"/>
<comment type="similarity">
    <text evidence="1 8">Belongs to the SOS response-associated peptidase family.</text>
</comment>
<dbReference type="GO" id="GO:0106300">
    <property type="term" value="P:protein-DNA covalent cross-linking repair"/>
    <property type="evidence" value="ECO:0007669"/>
    <property type="project" value="InterPro"/>
</dbReference>
<evidence type="ECO:0000256" key="2">
    <source>
        <dbReference type="ARBA" id="ARBA00022670"/>
    </source>
</evidence>
<dbReference type="RefSeq" id="WP_026485286.1">
    <property type="nucleotide sequence ID" value="NZ_JAPKNB010000001.1"/>
</dbReference>
<dbReference type="InterPro" id="IPR036590">
    <property type="entry name" value="SRAP-like"/>
</dbReference>
<name>A0AAW5VUT6_9BURK</name>
<dbReference type="SUPFAM" id="SSF143081">
    <property type="entry name" value="BB1717-like"/>
    <property type="match status" value="1"/>
</dbReference>
<evidence type="ECO:0000256" key="5">
    <source>
        <dbReference type="ARBA" id="ARBA00023124"/>
    </source>
</evidence>
<dbReference type="PANTHER" id="PTHR13604:SF0">
    <property type="entry name" value="ABASIC SITE PROCESSING PROTEIN HMCES"/>
    <property type="match status" value="1"/>
</dbReference>
<proteinExistence type="inferred from homology"/>
<dbReference type="GO" id="GO:0016829">
    <property type="term" value="F:lyase activity"/>
    <property type="evidence" value="ECO:0007669"/>
    <property type="project" value="UniProtKB-KW"/>
</dbReference>
<keyword evidence="5" id="KW-0190">Covalent protein-DNA linkage</keyword>
<keyword evidence="2 8" id="KW-0645">Protease</keyword>
<dbReference type="GO" id="GO:0003697">
    <property type="term" value="F:single-stranded DNA binding"/>
    <property type="evidence" value="ECO:0007669"/>
    <property type="project" value="InterPro"/>
</dbReference>
<comment type="caution">
    <text evidence="9">The sequence shown here is derived from an EMBL/GenBank/DDBJ whole genome shotgun (WGS) entry which is preliminary data.</text>
</comment>
<keyword evidence="4 8" id="KW-0378">Hydrolase</keyword>
<dbReference type="EC" id="3.4.-.-" evidence="8"/>
<sequence length="223" mass="24950">MCGRINQPDSAIEYGKQLYPEHPELFRQLGAGPRHNVPPGTEPITLHQLTGEPAATRLFWGYRPHWFDKAPVINARLDTILKKSPFWRATLKHRVIVPVAGWFEWTGEKGDKQPWFIHARDGQTIFLAGVSAGKVDAEPGPESGFAIVTDDSAGGMVDIHDRRPVALKPDDAREWLDPGLEVEIALELLSTARGESAFQWHPVTRRIGNARYQRPDATTPIQP</sequence>
<evidence type="ECO:0000256" key="3">
    <source>
        <dbReference type="ARBA" id="ARBA00022763"/>
    </source>
</evidence>
<keyword evidence="3" id="KW-0227">DNA damage</keyword>